<dbReference type="InterPro" id="IPR036852">
    <property type="entry name" value="Peptidase_S8/S53_dom_sf"/>
</dbReference>
<feature type="active site" description="Charge relay system" evidence="5">
    <location>
        <position position="405"/>
    </location>
</feature>
<dbReference type="AlphaFoldDB" id="A0A7W5BET7"/>
<evidence type="ECO:0000313" key="7">
    <source>
        <dbReference type="EMBL" id="MBB3121813.1"/>
    </source>
</evidence>
<dbReference type="EMBL" id="JACHXD010000020">
    <property type="protein sequence ID" value="MBB3121813.1"/>
    <property type="molecule type" value="Genomic_DNA"/>
</dbReference>
<feature type="active site" description="Charge relay system" evidence="5">
    <location>
        <position position="201"/>
    </location>
</feature>
<evidence type="ECO:0000256" key="4">
    <source>
        <dbReference type="ARBA" id="ARBA00022825"/>
    </source>
</evidence>
<dbReference type="InterPro" id="IPR023827">
    <property type="entry name" value="Peptidase_S8_Asp-AS"/>
</dbReference>
<proteinExistence type="inferred from homology"/>
<gene>
    <name evidence="7" type="ORF">FHS03_004905</name>
</gene>
<evidence type="ECO:0000313" key="8">
    <source>
        <dbReference type="Proteomes" id="UP000541535"/>
    </source>
</evidence>
<keyword evidence="2 5" id="KW-0645">Protease</keyword>
<dbReference type="PROSITE" id="PS00137">
    <property type="entry name" value="SUBTILASE_HIS"/>
    <property type="match status" value="1"/>
</dbReference>
<keyword evidence="3 5" id="KW-0378">Hydrolase</keyword>
<dbReference type="GO" id="GO:0006508">
    <property type="term" value="P:proteolysis"/>
    <property type="evidence" value="ECO:0007669"/>
    <property type="project" value="UniProtKB-KW"/>
</dbReference>
<evidence type="ECO:0000256" key="1">
    <source>
        <dbReference type="ARBA" id="ARBA00011073"/>
    </source>
</evidence>
<sequence>MSVRKRYIIAVPQHVRLGSGLSLQDVVAGLPQDQLGRAGSTGTQVVEMSAAEADQLARANSDMLIEEDQPLTLLAPMPALGFEVGPDRGQEYRFAVRDAQTGAPVADATLFVKGARATYRGRTGKDGSASVRVLDAAIEHVIVSPAANYWARVIAAPAPEQTTEVALPPLIARGAAAWERQWLGKTSEVSGGAGVKVALLDSGIAEHPDLAVAGGMNALDGARSNDYRSDEDGHGTHCAGVIGGRNAVHGVCGVAPEAELYAVKAFPGGRLSDLLEGLQWCIENGMDVVNLSLAIERPSPLLALKLAEAAQAGITLVAAAGNGGDSQIAYPAASEGVLAVTAFGSMHAFPADSAHALRIAELRNDASGLFVPNFSNRGPQTAFIAPGVAIISSVPGGYAAWDGTSMACAFVSGLAALALAAHPEIRSGDARQGAHVRQLLAAAAIDLALPGAIQGAGVPQAARPTARPVGRPDASGLEQQQQRVAALISDLEGKQQEIRAMIAQLG</sequence>
<protein>
    <submittedName>
        <fullName evidence="7">Subtilisin family serine protease</fullName>
    </submittedName>
</protein>
<organism evidence="7 8">
    <name type="scientific">Pseudoduganella violacea</name>
    <dbReference type="NCBI Taxonomy" id="1715466"/>
    <lineage>
        <taxon>Bacteria</taxon>
        <taxon>Pseudomonadati</taxon>
        <taxon>Pseudomonadota</taxon>
        <taxon>Betaproteobacteria</taxon>
        <taxon>Burkholderiales</taxon>
        <taxon>Oxalobacteraceae</taxon>
        <taxon>Telluria group</taxon>
        <taxon>Pseudoduganella</taxon>
    </lineage>
</organism>
<dbReference type="SUPFAM" id="SSF52743">
    <property type="entry name" value="Subtilisin-like"/>
    <property type="match status" value="1"/>
</dbReference>
<evidence type="ECO:0000259" key="6">
    <source>
        <dbReference type="Pfam" id="PF00082"/>
    </source>
</evidence>
<dbReference type="GO" id="GO:0004252">
    <property type="term" value="F:serine-type endopeptidase activity"/>
    <property type="evidence" value="ECO:0007669"/>
    <property type="project" value="UniProtKB-UniRule"/>
</dbReference>
<reference evidence="7 8" key="1">
    <citation type="submission" date="2020-08" db="EMBL/GenBank/DDBJ databases">
        <title>Genomic Encyclopedia of Type Strains, Phase III (KMG-III): the genomes of soil and plant-associated and newly described type strains.</title>
        <authorList>
            <person name="Whitman W."/>
        </authorList>
    </citation>
    <scope>NUCLEOTIDE SEQUENCE [LARGE SCALE GENOMIC DNA]</scope>
    <source>
        <strain evidence="7 8">CECT 8897</strain>
    </source>
</reference>
<name>A0A7W5BET7_9BURK</name>
<evidence type="ECO:0000256" key="3">
    <source>
        <dbReference type="ARBA" id="ARBA00022801"/>
    </source>
</evidence>
<dbReference type="PANTHER" id="PTHR43806:SF11">
    <property type="entry name" value="CEREVISIN-RELATED"/>
    <property type="match status" value="1"/>
</dbReference>
<keyword evidence="8" id="KW-1185">Reference proteome</keyword>
<dbReference type="InterPro" id="IPR050131">
    <property type="entry name" value="Peptidase_S8_subtilisin-like"/>
</dbReference>
<dbReference type="RefSeq" id="WP_183443505.1">
    <property type="nucleotide sequence ID" value="NZ_JACHXD010000020.1"/>
</dbReference>
<evidence type="ECO:0000256" key="2">
    <source>
        <dbReference type="ARBA" id="ARBA00022670"/>
    </source>
</evidence>
<dbReference type="PANTHER" id="PTHR43806">
    <property type="entry name" value="PEPTIDASE S8"/>
    <property type="match status" value="1"/>
</dbReference>
<dbReference type="Proteomes" id="UP000541535">
    <property type="component" value="Unassembled WGS sequence"/>
</dbReference>
<keyword evidence="4 5" id="KW-0720">Serine protease</keyword>
<dbReference type="PROSITE" id="PS51892">
    <property type="entry name" value="SUBTILASE"/>
    <property type="match status" value="1"/>
</dbReference>
<dbReference type="InterPro" id="IPR015500">
    <property type="entry name" value="Peptidase_S8_subtilisin-rel"/>
</dbReference>
<evidence type="ECO:0000256" key="5">
    <source>
        <dbReference type="PROSITE-ProRule" id="PRU01240"/>
    </source>
</evidence>
<dbReference type="InterPro" id="IPR000209">
    <property type="entry name" value="Peptidase_S8/S53_dom"/>
</dbReference>
<comment type="caution">
    <text evidence="7">The sequence shown here is derived from an EMBL/GenBank/DDBJ whole genome shotgun (WGS) entry which is preliminary data.</text>
</comment>
<comment type="similarity">
    <text evidence="1 5">Belongs to the peptidase S8 family.</text>
</comment>
<feature type="active site" description="Charge relay system" evidence="5">
    <location>
        <position position="234"/>
    </location>
</feature>
<dbReference type="InterPro" id="IPR022398">
    <property type="entry name" value="Peptidase_S8_His-AS"/>
</dbReference>
<dbReference type="Pfam" id="PF00082">
    <property type="entry name" value="Peptidase_S8"/>
    <property type="match status" value="1"/>
</dbReference>
<dbReference type="PROSITE" id="PS00136">
    <property type="entry name" value="SUBTILASE_ASP"/>
    <property type="match status" value="1"/>
</dbReference>
<feature type="domain" description="Peptidase S8/S53" evidence="6">
    <location>
        <begin position="192"/>
        <end position="447"/>
    </location>
</feature>
<dbReference type="PRINTS" id="PR00723">
    <property type="entry name" value="SUBTILISIN"/>
</dbReference>
<dbReference type="Gene3D" id="3.40.50.200">
    <property type="entry name" value="Peptidase S8/S53 domain"/>
    <property type="match status" value="1"/>
</dbReference>
<accession>A0A7W5BET7</accession>